<dbReference type="Gene3D" id="3.30.565.10">
    <property type="entry name" value="Histidine kinase-like ATPase, C-terminal domain"/>
    <property type="match status" value="1"/>
</dbReference>
<evidence type="ECO:0000256" key="4">
    <source>
        <dbReference type="ARBA" id="ARBA00022777"/>
    </source>
</evidence>
<protein>
    <recommendedName>
        <fullName evidence="2">histidine kinase</fullName>
        <ecNumber evidence="2">2.7.13.3</ecNumber>
    </recommendedName>
</protein>
<evidence type="ECO:0000313" key="8">
    <source>
        <dbReference type="EMBL" id="MCZ4245855.1"/>
    </source>
</evidence>
<dbReference type="EMBL" id="JAPWGM010000007">
    <property type="protein sequence ID" value="MCZ4245855.1"/>
    <property type="molecule type" value="Genomic_DNA"/>
</dbReference>
<name>A0ABT4LD76_9SPHI</name>
<dbReference type="SUPFAM" id="SSF55874">
    <property type="entry name" value="ATPase domain of HSP90 chaperone/DNA topoisomerase II/histidine kinase"/>
    <property type="match status" value="1"/>
</dbReference>
<proteinExistence type="predicted"/>
<evidence type="ECO:0000256" key="2">
    <source>
        <dbReference type="ARBA" id="ARBA00012438"/>
    </source>
</evidence>
<dbReference type="InterPro" id="IPR036890">
    <property type="entry name" value="HATPase_C_sf"/>
</dbReference>
<keyword evidence="6" id="KW-1133">Transmembrane helix</keyword>
<evidence type="ECO:0000256" key="6">
    <source>
        <dbReference type="SAM" id="Phobius"/>
    </source>
</evidence>
<evidence type="ECO:0000313" key="9">
    <source>
        <dbReference type="Proteomes" id="UP001144347"/>
    </source>
</evidence>
<dbReference type="EC" id="2.7.13.3" evidence="2"/>
<comment type="caution">
    <text evidence="8">The sequence shown here is derived from an EMBL/GenBank/DDBJ whole genome shotgun (WGS) entry which is preliminary data.</text>
</comment>
<comment type="catalytic activity">
    <reaction evidence="1">
        <text>ATP + protein L-histidine = ADP + protein N-phospho-L-histidine.</text>
        <dbReference type="EC" id="2.7.13.3"/>
    </reaction>
</comment>
<dbReference type="PANTHER" id="PTHR24421">
    <property type="entry name" value="NITRATE/NITRITE SENSOR PROTEIN NARX-RELATED"/>
    <property type="match status" value="1"/>
</dbReference>
<evidence type="ECO:0000256" key="3">
    <source>
        <dbReference type="ARBA" id="ARBA00022679"/>
    </source>
</evidence>
<keyword evidence="6" id="KW-0472">Membrane</keyword>
<evidence type="ECO:0000256" key="5">
    <source>
        <dbReference type="ARBA" id="ARBA00023012"/>
    </source>
</evidence>
<dbReference type="Proteomes" id="UP001144347">
    <property type="component" value="Unassembled WGS sequence"/>
</dbReference>
<keyword evidence="6" id="KW-0812">Transmembrane</keyword>
<dbReference type="Pfam" id="PF02518">
    <property type="entry name" value="HATPase_c"/>
    <property type="match status" value="1"/>
</dbReference>
<keyword evidence="3" id="KW-0808">Transferase</keyword>
<sequence>MKNTLLLIVFCIIFQVNKGLCQINKEFYNALPDSLKPKNIDKLSVLEASSLLNRALSFSESNFAQLDIIEAELRKNVELAQNRGIKIKGYYALAMYNFNMFKGDSISAAYNKKLISLIGKDFTGFEKEIFNAHLLNSNFFISSDNYESAIDEINVALKIAPKVKDKKVIPSVYKTLAHVNQILHLYPSAIDNLKMAEKLSVHSSDSYQSFDFAYLPISISDNYIRLYFLEKNKKYLDTASKILTNLKKTKVLTGRWLADWYVIQGYILYANNHYPEALAYADSSLAINFKKEDLTPIKAKKIALKGLILTKLGKKKEALVLLNERKNLPDNFFLTELVLKELYNTNKSLGNFKIANENLEEYLDFVDKQNTIHYRGIVFSTNQKYKVQENKAIISKMKLESEEKRRKNRTIFIVLMSGLTLFLLFIYYRNKINKIKFELKEKAYSQKIFLMSDKIAQHDELIKTEIAKAELKERILIAQDLHDDLSGSLVALQYLIQDMSDRSPSSHEKEALNIVSDEVKTIYNETKIFTKTLSNNKNTSNASQYDIDIYLNKISKYFNDLGLIKINTSYDPVLIKKHFTPIISENIYFILKECLTNIIKHAAARNVFLKLRFFDTYMTLTINDDGNGYTPDNKEGMGINNLSSRIADRLNGTLTIAGSDEGTEVNVNIPLVK</sequence>
<accession>A0ABT4LD76</accession>
<feature type="domain" description="Histidine kinase/HSP90-like ATPase" evidence="7">
    <location>
        <begin position="586"/>
        <end position="671"/>
    </location>
</feature>
<reference evidence="8" key="1">
    <citation type="submission" date="2022-12" db="EMBL/GenBank/DDBJ databases">
        <title>Genome sequence of HCMS5-2.</title>
        <authorList>
            <person name="Woo H."/>
        </authorList>
    </citation>
    <scope>NUCLEOTIDE SEQUENCE</scope>
    <source>
        <strain evidence="8">HCMS5-2</strain>
    </source>
</reference>
<dbReference type="PANTHER" id="PTHR24421:SF10">
    <property type="entry name" value="NITRATE_NITRITE SENSOR PROTEIN NARQ"/>
    <property type="match status" value="1"/>
</dbReference>
<evidence type="ECO:0000259" key="7">
    <source>
        <dbReference type="Pfam" id="PF02518"/>
    </source>
</evidence>
<dbReference type="Gene3D" id="1.25.40.10">
    <property type="entry name" value="Tetratricopeptide repeat domain"/>
    <property type="match status" value="1"/>
</dbReference>
<organism evidence="8 9">
    <name type="scientific">Pedobacter punctiformis</name>
    <dbReference type="NCBI Taxonomy" id="3004097"/>
    <lineage>
        <taxon>Bacteria</taxon>
        <taxon>Pseudomonadati</taxon>
        <taxon>Bacteroidota</taxon>
        <taxon>Sphingobacteriia</taxon>
        <taxon>Sphingobacteriales</taxon>
        <taxon>Sphingobacteriaceae</taxon>
        <taxon>Pedobacter</taxon>
    </lineage>
</organism>
<dbReference type="InterPro" id="IPR011990">
    <property type="entry name" value="TPR-like_helical_dom_sf"/>
</dbReference>
<gene>
    <name evidence="8" type="ORF">O0955_17725</name>
</gene>
<dbReference type="RefSeq" id="WP_269428898.1">
    <property type="nucleotide sequence ID" value="NZ_JAPWGM010000007.1"/>
</dbReference>
<dbReference type="SUPFAM" id="SSF48452">
    <property type="entry name" value="TPR-like"/>
    <property type="match status" value="1"/>
</dbReference>
<dbReference type="InterPro" id="IPR050482">
    <property type="entry name" value="Sensor_HK_TwoCompSys"/>
</dbReference>
<dbReference type="InterPro" id="IPR003594">
    <property type="entry name" value="HATPase_dom"/>
</dbReference>
<keyword evidence="5" id="KW-0902">Two-component regulatory system</keyword>
<evidence type="ECO:0000256" key="1">
    <source>
        <dbReference type="ARBA" id="ARBA00000085"/>
    </source>
</evidence>
<keyword evidence="9" id="KW-1185">Reference proteome</keyword>
<dbReference type="CDD" id="cd16917">
    <property type="entry name" value="HATPase_UhpB-NarQ-NarX-like"/>
    <property type="match status" value="1"/>
</dbReference>
<feature type="transmembrane region" description="Helical" evidence="6">
    <location>
        <begin position="410"/>
        <end position="428"/>
    </location>
</feature>
<keyword evidence="4" id="KW-0418">Kinase</keyword>